<proteinExistence type="predicted"/>
<gene>
    <name evidence="1" type="ORF">MNBD_GAMMA06-1252</name>
</gene>
<dbReference type="InterPro" id="IPR011990">
    <property type="entry name" value="TPR-like_helical_dom_sf"/>
</dbReference>
<dbReference type="EMBL" id="UOFD01000045">
    <property type="protein sequence ID" value="VAW52288.1"/>
    <property type="molecule type" value="Genomic_DNA"/>
</dbReference>
<name>A0A3B0W8M4_9ZZZZ</name>
<protein>
    <submittedName>
        <fullName evidence="1">Uncharacterized protein</fullName>
    </submittedName>
</protein>
<evidence type="ECO:0000313" key="1">
    <source>
        <dbReference type="EMBL" id="VAW52288.1"/>
    </source>
</evidence>
<organism evidence="1">
    <name type="scientific">hydrothermal vent metagenome</name>
    <dbReference type="NCBI Taxonomy" id="652676"/>
    <lineage>
        <taxon>unclassified sequences</taxon>
        <taxon>metagenomes</taxon>
        <taxon>ecological metagenomes</taxon>
    </lineage>
</organism>
<reference evidence="1" key="1">
    <citation type="submission" date="2018-06" db="EMBL/GenBank/DDBJ databases">
        <authorList>
            <person name="Zhirakovskaya E."/>
        </authorList>
    </citation>
    <scope>NUCLEOTIDE SEQUENCE</scope>
</reference>
<dbReference type="SUPFAM" id="SSF48452">
    <property type="entry name" value="TPR-like"/>
    <property type="match status" value="1"/>
</dbReference>
<dbReference type="AlphaFoldDB" id="A0A3B0W8M4"/>
<sequence>MKLTILQSVLLLALQITTTFAIAEQNFIDAQEIFEQSLAGNESKTTAAIDSFQTLVNNNPEQPLFLVYLGSAYTLKARDSWMPWTRLSNVDTGLEKIDKAIQMLTPEHGEQKIRGSIISIETRLVAISTFLQVPGFLNRFQDAKDLMHETVNSPAYPLSPPIVKGRLQLWAAEIAIQDDDSNTARVHLEQAIKLLPDGRFSNQAHERLSEITLDELNKETDEEI</sequence>
<dbReference type="Gene3D" id="1.25.40.10">
    <property type="entry name" value="Tetratricopeptide repeat domain"/>
    <property type="match status" value="1"/>
</dbReference>
<accession>A0A3B0W8M4</accession>